<organism evidence="1 2">
    <name type="scientific">Fasciola hepatica</name>
    <name type="common">Liver fluke</name>
    <dbReference type="NCBI Taxonomy" id="6192"/>
    <lineage>
        <taxon>Eukaryota</taxon>
        <taxon>Metazoa</taxon>
        <taxon>Spiralia</taxon>
        <taxon>Lophotrochozoa</taxon>
        <taxon>Platyhelminthes</taxon>
        <taxon>Trematoda</taxon>
        <taxon>Digenea</taxon>
        <taxon>Plagiorchiida</taxon>
        <taxon>Echinostomata</taxon>
        <taxon>Echinostomatoidea</taxon>
        <taxon>Fasciolidae</taxon>
        <taxon>Fasciola</taxon>
    </lineage>
</organism>
<accession>A0A4E0QYU8</accession>
<evidence type="ECO:0000313" key="2">
    <source>
        <dbReference type="Proteomes" id="UP000230066"/>
    </source>
</evidence>
<keyword evidence="2" id="KW-1185">Reference proteome</keyword>
<dbReference type="Proteomes" id="UP000230066">
    <property type="component" value="Unassembled WGS sequence"/>
</dbReference>
<dbReference type="EMBL" id="JXXN02009799">
    <property type="protein sequence ID" value="THD18596.1"/>
    <property type="molecule type" value="Genomic_DNA"/>
</dbReference>
<dbReference type="AlphaFoldDB" id="A0A4E0QYU8"/>
<protein>
    <submittedName>
        <fullName evidence="1">Uncharacterized protein</fullName>
    </submittedName>
</protein>
<reference evidence="1" key="1">
    <citation type="submission" date="2019-03" db="EMBL/GenBank/DDBJ databases">
        <title>Improved annotation for the trematode Fasciola hepatica.</title>
        <authorList>
            <person name="Choi Y.-J."/>
            <person name="Martin J."/>
            <person name="Mitreva M."/>
        </authorList>
    </citation>
    <scope>NUCLEOTIDE SEQUENCE [LARGE SCALE GENOMIC DNA]</scope>
</reference>
<name>A0A4E0QYU8_FASHE</name>
<sequence>MGPLTDKQLSSISAHASMITSQRHSFIVIHGFRSTMKSLVIPWYIICLTSSTRTGNANDREYEMKFSIPQCGIVSQAVFRIIQLLNSTSICEVVGDDQFKLSYDNVLIEEVILFMGRKWDFTYVGCSEKLQDTLNGTIYIYFFVERINTNVDDRCLKNSAKKFSHVFKNDMKILGTIDSKVFEIKDLNVDHLSELQCPSNDIHDHEVQGMNKSLKSTGQQVVIPRTDDYSPITTIPINSTEVHGFTSFDKSNRSMILIHMYMFIVFNT</sequence>
<gene>
    <name evidence="1" type="ORF">D915_010651</name>
</gene>
<comment type="caution">
    <text evidence="1">The sequence shown here is derived from an EMBL/GenBank/DDBJ whole genome shotgun (WGS) entry which is preliminary data.</text>
</comment>
<proteinExistence type="predicted"/>
<evidence type="ECO:0000313" key="1">
    <source>
        <dbReference type="EMBL" id="THD18596.1"/>
    </source>
</evidence>